<dbReference type="InterPro" id="IPR017853">
    <property type="entry name" value="GH"/>
</dbReference>
<dbReference type="EMBL" id="JADFFL010000002">
    <property type="protein sequence ID" value="MBE9661347.1"/>
    <property type="molecule type" value="Genomic_DNA"/>
</dbReference>
<protein>
    <submittedName>
        <fullName evidence="1">Glycosyl hydrolase</fullName>
    </submittedName>
</protein>
<dbReference type="GO" id="GO:0016787">
    <property type="term" value="F:hydrolase activity"/>
    <property type="evidence" value="ECO:0007669"/>
    <property type="project" value="UniProtKB-KW"/>
</dbReference>
<dbReference type="Proteomes" id="UP000622475">
    <property type="component" value="Unassembled WGS sequence"/>
</dbReference>
<proteinExistence type="predicted"/>
<evidence type="ECO:0000313" key="1">
    <source>
        <dbReference type="EMBL" id="MBE9661347.1"/>
    </source>
</evidence>
<dbReference type="SUPFAM" id="SSF51445">
    <property type="entry name" value="(Trans)glycosidases"/>
    <property type="match status" value="1"/>
</dbReference>
<accession>A0A929KUD2</accession>
<comment type="caution">
    <text evidence="1">The sequence shown here is derived from an EMBL/GenBank/DDBJ whole genome shotgun (WGS) entry which is preliminary data.</text>
</comment>
<name>A0A929KUD2_9SPHI</name>
<dbReference type="AlphaFoldDB" id="A0A929KUD2"/>
<dbReference type="RefSeq" id="WP_194110542.1">
    <property type="nucleotide sequence ID" value="NZ_JADFFL010000002.1"/>
</dbReference>
<sequence>MILAELPMGIIKISLLAIGGLAGLSIIDDPKAKIQPPTVAAIPTHAFLNSIGVNTAISVRGEDVDKTIAAIGYTGIRWVRSGYEGNAPLQDYIKLHMQTGAKFSYGLMSGGTDIPRLLTGAQSLAKANALLALEGPNEPNNWGMTYQGVKGGSNASWMAVAKLQADLYKAVKADGVLKKYPVWSLSENGAQTDNVGLQYLQIPKGADAKMPAGTKYADYANAHNYFSHPSHKGWYDNQVWNAADPGAACKVDGLFGNYGTTWRYKFKGNTEEQLRNLPRVTTETGVTIDNEFTEDAQARLYINLYLAQFKRGWAYTSVYLLRDRSDEAGNQSFGFYKADYTPRLAAMYLHNLTTILEDNGALRNASGLSYRIINQPAVVHDLLLQNSNGKFQLVIWGEKVHGMESINIEFGKKIPALKTYDPTLGVTPTMTMQNVDKLNLVVMDHPVIIEL</sequence>
<organism evidence="1 2">
    <name type="scientific">Mucilaginibacter myungsuensis</name>
    <dbReference type="NCBI Taxonomy" id="649104"/>
    <lineage>
        <taxon>Bacteria</taxon>
        <taxon>Pseudomonadati</taxon>
        <taxon>Bacteroidota</taxon>
        <taxon>Sphingobacteriia</taxon>
        <taxon>Sphingobacteriales</taxon>
        <taxon>Sphingobacteriaceae</taxon>
        <taxon>Mucilaginibacter</taxon>
    </lineage>
</organism>
<keyword evidence="1" id="KW-0378">Hydrolase</keyword>
<gene>
    <name evidence="1" type="ORF">IRJ16_05585</name>
</gene>
<evidence type="ECO:0000313" key="2">
    <source>
        <dbReference type="Proteomes" id="UP000622475"/>
    </source>
</evidence>
<keyword evidence="2" id="KW-1185">Reference proteome</keyword>
<reference evidence="1" key="1">
    <citation type="submission" date="2020-10" db="EMBL/GenBank/DDBJ databases">
        <title>Mucilaginibacter mali sp. nov., isolated from rhizosphere soil of apple orchard.</title>
        <authorList>
            <person name="Lee J.-S."/>
            <person name="Kim H.S."/>
            <person name="Kim J.-S."/>
        </authorList>
    </citation>
    <scope>NUCLEOTIDE SEQUENCE</scope>
    <source>
        <strain evidence="1">KCTC 22746</strain>
    </source>
</reference>